<gene>
    <name evidence="1" type="ORF">AB0E65_03660</name>
</gene>
<sequence>MQLACAAAVGTTQRSIRQLVTLTGLQARMQAVSTWLASASRPVGALFAQEDHDGEQEPTRFECFWIPLEAAHIPQSGQGALLGRLFG</sequence>
<dbReference type="Proteomes" id="UP001550850">
    <property type="component" value="Unassembled WGS sequence"/>
</dbReference>
<keyword evidence="2" id="KW-1185">Reference proteome</keyword>
<comment type="caution">
    <text evidence="1">The sequence shown here is derived from an EMBL/GenBank/DDBJ whole genome shotgun (WGS) entry which is preliminary data.</text>
</comment>
<organism evidence="1 2">
    <name type="scientific">Streptomyces fragilis</name>
    <dbReference type="NCBI Taxonomy" id="67301"/>
    <lineage>
        <taxon>Bacteria</taxon>
        <taxon>Bacillati</taxon>
        <taxon>Actinomycetota</taxon>
        <taxon>Actinomycetes</taxon>
        <taxon>Kitasatosporales</taxon>
        <taxon>Streptomycetaceae</taxon>
        <taxon>Streptomyces</taxon>
    </lineage>
</organism>
<dbReference type="EMBL" id="JBEZUR010000003">
    <property type="protein sequence ID" value="MEU3553328.1"/>
    <property type="molecule type" value="Genomic_DNA"/>
</dbReference>
<name>A0ABV2YC84_9ACTN</name>
<reference evidence="1 2" key="1">
    <citation type="submission" date="2024-06" db="EMBL/GenBank/DDBJ databases">
        <title>The Natural Products Discovery Center: Release of the First 8490 Sequenced Strains for Exploring Actinobacteria Biosynthetic Diversity.</title>
        <authorList>
            <person name="Kalkreuter E."/>
            <person name="Kautsar S.A."/>
            <person name="Yang D."/>
            <person name="Bader C.D."/>
            <person name="Teijaro C.N."/>
            <person name="Fluegel L."/>
            <person name="Davis C.M."/>
            <person name="Simpson J.R."/>
            <person name="Lauterbach L."/>
            <person name="Steele A.D."/>
            <person name="Gui C."/>
            <person name="Meng S."/>
            <person name="Li G."/>
            <person name="Viehrig K."/>
            <person name="Ye F."/>
            <person name="Su P."/>
            <person name="Kiefer A.F."/>
            <person name="Nichols A."/>
            <person name="Cepeda A.J."/>
            <person name="Yan W."/>
            <person name="Fan B."/>
            <person name="Jiang Y."/>
            <person name="Adhikari A."/>
            <person name="Zheng C.-J."/>
            <person name="Schuster L."/>
            <person name="Cowan T.M."/>
            <person name="Smanski M.J."/>
            <person name="Chevrette M.G."/>
            <person name="De Carvalho L.P.S."/>
            <person name="Shen B."/>
        </authorList>
    </citation>
    <scope>NUCLEOTIDE SEQUENCE [LARGE SCALE GENOMIC DNA]</scope>
    <source>
        <strain evidence="1 2">NPDC038104</strain>
    </source>
</reference>
<protein>
    <submittedName>
        <fullName evidence="1">Uncharacterized protein</fullName>
    </submittedName>
</protein>
<dbReference type="RefSeq" id="WP_245967423.1">
    <property type="nucleotide sequence ID" value="NZ_BEVZ01000002.1"/>
</dbReference>
<evidence type="ECO:0000313" key="1">
    <source>
        <dbReference type="EMBL" id="MEU3553328.1"/>
    </source>
</evidence>
<accession>A0ABV2YC84</accession>
<proteinExistence type="predicted"/>
<evidence type="ECO:0000313" key="2">
    <source>
        <dbReference type="Proteomes" id="UP001550850"/>
    </source>
</evidence>